<evidence type="ECO:0000313" key="3">
    <source>
        <dbReference type="EMBL" id="GAA3918745.1"/>
    </source>
</evidence>
<organism evidence="3 4">
    <name type="scientific">Litoribacillus peritrichatus</name>
    <dbReference type="NCBI Taxonomy" id="718191"/>
    <lineage>
        <taxon>Bacteria</taxon>
        <taxon>Pseudomonadati</taxon>
        <taxon>Pseudomonadota</taxon>
        <taxon>Gammaproteobacteria</taxon>
        <taxon>Oceanospirillales</taxon>
        <taxon>Oceanospirillaceae</taxon>
        <taxon>Litoribacillus</taxon>
    </lineage>
</organism>
<dbReference type="InterPro" id="IPR000847">
    <property type="entry name" value="LysR_HTH_N"/>
</dbReference>
<dbReference type="EMBL" id="BAABBN010000004">
    <property type="protein sequence ID" value="GAA3918745.1"/>
    <property type="molecule type" value="Genomic_DNA"/>
</dbReference>
<comment type="caution">
    <text evidence="3">The sequence shown here is derived from an EMBL/GenBank/DDBJ whole genome shotgun (WGS) entry which is preliminary data.</text>
</comment>
<comment type="similarity">
    <text evidence="1">Belongs to the LysR transcriptional regulatory family.</text>
</comment>
<proteinExistence type="inferred from homology"/>
<name>A0ABP7MB21_9GAMM</name>
<dbReference type="PROSITE" id="PS50931">
    <property type="entry name" value="HTH_LYSR"/>
    <property type="match status" value="1"/>
</dbReference>
<evidence type="ECO:0000313" key="4">
    <source>
        <dbReference type="Proteomes" id="UP001501565"/>
    </source>
</evidence>
<evidence type="ECO:0000259" key="2">
    <source>
        <dbReference type="PROSITE" id="PS50931"/>
    </source>
</evidence>
<dbReference type="Gene3D" id="1.10.10.10">
    <property type="entry name" value="Winged helix-like DNA-binding domain superfamily/Winged helix DNA-binding domain"/>
    <property type="match status" value="1"/>
</dbReference>
<keyword evidence="4" id="KW-1185">Reference proteome</keyword>
<dbReference type="Pfam" id="PF00126">
    <property type="entry name" value="HTH_1"/>
    <property type="match status" value="1"/>
</dbReference>
<dbReference type="PANTHER" id="PTHR30537">
    <property type="entry name" value="HTH-TYPE TRANSCRIPTIONAL REGULATOR"/>
    <property type="match status" value="1"/>
</dbReference>
<accession>A0ABP7MB21</accession>
<dbReference type="InterPro" id="IPR058163">
    <property type="entry name" value="LysR-type_TF_proteobact-type"/>
</dbReference>
<feature type="domain" description="HTH lysR-type" evidence="2">
    <location>
        <begin position="1"/>
        <end position="60"/>
    </location>
</feature>
<gene>
    <name evidence="3" type="ORF">GCM10022277_12530</name>
</gene>
<dbReference type="SUPFAM" id="SSF46785">
    <property type="entry name" value="Winged helix' DNA-binding domain"/>
    <property type="match status" value="1"/>
</dbReference>
<dbReference type="InterPro" id="IPR036390">
    <property type="entry name" value="WH_DNA-bd_sf"/>
</dbReference>
<dbReference type="PANTHER" id="PTHR30537:SF5">
    <property type="entry name" value="HTH-TYPE TRANSCRIPTIONAL ACTIVATOR TTDR-RELATED"/>
    <property type="match status" value="1"/>
</dbReference>
<sequence>MINDLKAIAVFAETAKHGSFRAAATTLGLSPSVVSYQISQLEARLGTALLYRSTRKLTLTSEGESLYKQAQLMVSAAKTGIEQVSGKQKHLQDT</sequence>
<reference evidence="4" key="1">
    <citation type="journal article" date="2019" name="Int. J. Syst. Evol. Microbiol.">
        <title>The Global Catalogue of Microorganisms (GCM) 10K type strain sequencing project: providing services to taxonomists for standard genome sequencing and annotation.</title>
        <authorList>
            <consortium name="The Broad Institute Genomics Platform"/>
            <consortium name="The Broad Institute Genome Sequencing Center for Infectious Disease"/>
            <person name="Wu L."/>
            <person name="Ma J."/>
        </authorList>
    </citation>
    <scope>NUCLEOTIDE SEQUENCE [LARGE SCALE GENOMIC DNA]</scope>
    <source>
        <strain evidence="4">JCM 17551</strain>
    </source>
</reference>
<dbReference type="Proteomes" id="UP001501565">
    <property type="component" value="Unassembled WGS sequence"/>
</dbReference>
<evidence type="ECO:0000256" key="1">
    <source>
        <dbReference type="ARBA" id="ARBA00009437"/>
    </source>
</evidence>
<dbReference type="InterPro" id="IPR036388">
    <property type="entry name" value="WH-like_DNA-bd_sf"/>
</dbReference>
<protein>
    <recommendedName>
        <fullName evidence="2">HTH lysR-type domain-containing protein</fullName>
    </recommendedName>
</protein>
<dbReference type="RefSeq" id="WP_344796593.1">
    <property type="nucleotide sequence ID" value="NZ_BAABBN010000004.1"/>
</dbReference>